<dbReference type="Gene3D" id="2.60.120.10">
    <property type="entry name" value="Jelly Rolls"/>
    <property type="match status" value="1"/>
</dbReference>
<evidence type="ECO:0000256" key="3">
    <source>
        <dbReference type="ARBA" id="ARBA00022964"/>
    </source>
</evidence>
<dbReference type="Gene3D" id="1.20.5.440">
    <property type="entry name" value="ATP synthase delta/epsilon subunit, C-terminal domain"/>
    <property type="match status" value="1"/>
</dbReference>
<keyword evidence="4" id="KW-0560">Oxidoreductase</keyword>
<evidence type="ECO:0000313" key="7">
    <source>
        <dbReference type="Proteomes" id="UP001285263"/>
    </source>
</evidence>
<comment type="caution">
    <text evidence="6">The sequence shown here is derived from an EMBL/GenBank/DDBJ whole genome shotgun (WGS) entry which is preliminary data.</text>
</comment>
<keyword evidence="3 6" id="KW-0223">Dioxygenase</keyword>
<dbReference type="InterPro" id="IPR011051">
    <property type="entry name" value="RmlC_Cupin_sf"/>
</dbReference>
<protein>
    <submittedName>
        <fullName evidence="6">Cysteine dioxygenase</fullName>
    </submittedName>
</protein>
<dbReference type="RefSeq" id="WP_320425688.1">
    <property type="nucleotide sequence ID" value="NZ_JAXCLA010000008.1"/>
</dbReference>
<evidence type="ECO:0000313" key="6">
    <source>
        <dbReference type="EMBL" id="MDY0747733.1"/>
    </source>
</evidence>
<dbReference type="InterPro" id="IPR014710">
    <property type="entry name" value="RmlC-like_jellyroll"/>
</dbReference>
<sequence length="194" mass="21398">MRIDHSEQAIGGALDRFVRAFEHLLDEGPSEAEIRRRGALLLAGLVQRDDWLPLAFARPDLARYRQLPLHRDAAGRFSVVSFVWGPGQATPIHDHTVWGLIGMLRGAEYSQGYRFIGPGQMVPDGPPVRLEPGQVEAVSPAIGDIHRVRNAYEDRVSISIHIYGGDIGTVQRSIYDEADGSSRPFVSGYSPLDS</sequence>
<gene>
    <name evidence="6" type="ORF">SNE35_24735</name>
</gene>
<dbReference type="CDD" id="cd10548">
    <property type="entry name" value="cupin_CDO"/>
    <property type="match status" value="1"/>
</dbReference>
<name>A0ABU5DN68_9BURK</name>
<dbReference type="InterPro" id="IPR010300">
    <property type="entry name" value="CDO_1"/>
</dbReference>
<dbReference type="PANTHER" id="PTHR12918">
    <property type="entry name" value="CYSTEINE DIOXYGENASE"/>
    <property type="match status" value="1"/>
</dbReference>
<proteinExistence type="inferred from homology"/>
<accession>A0ABU5DN68</accession>
<dbReference type="Proteomes" id="UP001285263">
    <property type="component" value="Unassembled WGS sequence"/>
</dbReference>
<evidence type="ECO:0000256" key="4">
    <source>
        <dbReference type="ARBA" id="ARBA00023002"/>
    </source>
</evidence>
<dbReference type="SUPFAM" id="SSF51182">
    <property type="entry name" value="RmlC-like cupins"/>
    <property type="match status" value="1"/>
</dbReference>
<keyword evidence="5" id="KW-0408">Iron</keyword>
<reference evidence="6 7" key="1">
    <citation type="submission" date="2023-11" db="EMBL/GenBank/DDBJ databases">
        <title>Paucibacter sp. nov., isolated from fresh soil in Korea.</title>
        <authorList>
            <person name="Le N.T.T."/>
        </authorList>
    </citation>
    <scope>NUCLEOTIDE SEQUENCE [LARGE SCALE GENOMIC DNA]</scope>
    <source>
        <strain evidence="6 7">R3-3</strain>
    </source>
</reference>
<evidence type="ECO:0000256" key="5">
    <source>
        <dbReference type="ARBA" id="ARBA00023004"/>
    </source>
</evidence>
<dbReference type="GO" id="GO:0051213">
    <property type="term" value="F:dioxygenase activity"/>
    <property type="evidence" value="ECO:0007669"/>
    <property type="project" value="UniProtKB-KW"/>
</dbReference>
<dbReference type="Pfam" id="PF05995">
    <property type="entry name" value="CDO_I"/>
    <property type="match status" value="1"/>
</dbReference>
<evidence type="ECO:0000256" key="2">
    <source>
        <dbReference type="ARBA" id="ARBA00022723"/>
    </source>
</evidence>
<organism evidence="6 7">
    <name type="scientific">Roseateles agri</name>
    <dbReference type="NCBI Taxonomy" id="3098619"/>
    <lineage>
        <taxon>Bacteria</taxon>
        <taxon>Pseudomonadati</taxon>
        <taxon>Pseudomonadota</taxon>
        <taxon>Betaproteobacteria</taxon>
        <taxon>Burkholderiales</taxon>
        <taxon>Sphaerotilaceae</taxon>
        <taxon>Roseateles</taxon>
    </lineage>
</organism>
<dbReference type="PANTHER" id="PTHR12918:SF1">
    <property type="entry name" value="CYSTEINE DIOXYGENASE TYPE 1"/>
    <property type="match status" value="1"/>
</dbReference>
<comment type="similarity">
    <text evidence="1">Belongs to the cysteine dioxygenase family.</text>
</comment>
<keyword evidence="2" id="KW-0479">Metal-binding</keyword>
<evidence type="ECO:0000256" key="1">
    <source>
        <dbReference type="ARBA" id="ARBA00006622"/>
    </source>
</evidence>
<dbReference type="EMBL" id="JAXCLA010000008">
    <property type="protein sequence ID" value="MDY0747733.1"/>
    <property type="molecule type" value="Genomic_DNA"/>
</dbReference>
<keyword evidence="7" id="KW-1185">Reference proteome</keyword>